<gene>
    <name evidence="1" type="ORF">ACFFVF_02080</name>
</gene>
<reference evidence="1 2" key="1">
    <citation type="submission" date="2024-09" db="EMBL/GenBank/DDBJ databases">
        <authorList>
            <person name="Sun Q."/>
            <person name="Mori K."/>
        </authorList>
    </citation>
    <scope>NUCLEOTIDE SEQUENCE [LARGE SCALE GENOMIC DNA]</scope>
    <source>
        <strain evidence="1 2">CECT 7955</strain>
    </source>
</reference>
<name>A0ABV5GKC9_9FLAO</name>
<evidence type="ECO:0008006" key="3">
    <source>
        <dbReference type="Google" id="ProtNLM"/>
    </source>
</evidence>
<protein>
    <recommendedName>
        <fullName evidence="3">YARHG domain-containing protein</fullName>
    </recommendedName>
</protein>
<dbReference type="EMBL" id="JBHMEY010000005">
    <property type="protein sequence ID" value="MFB9095290.1"/>
    <property type="molecule type" value="Genomic_DNA"/>
</dbReference>
<dbReference type="RefSeq" id="WP_236457311.1">
    <property type="nucleotide sequence ID" value="NZ_CBCSGE010000027.1"/>
</dbReference>
<sequence length="274" mass="33088">MTNIKNSLYIFFLLSFNLIYSKNYQENPSVKTIVEYIVDNQKKIFGKKDEIYTDSICVKDFNFTNFKYSNKTSFENRNGFKLYFVDKILKKVSFTHNKKIINLNILDYENFKLIVSNFIRYDVIVNDIVNEKSFYFNFEYNTIKYYADDIDLRIEIADLKRILLLDGKLNPLSTLYIENFELSNSSKFFYYQDKIYEEIVIVKKNARCSELYNIKYINFSDLYLMLKNPFGSYCEVFNRYQIEITKGNPDIFFWFLYYRQKEIDIPDTSLHKNN</sequence>
<accession>A0ABV5GKC9</accession>
<keyword evidence="2" id="KW-1185">Reference proteome</keyword>
<comment type="caution">
    <text evidence="1">The sequence shown here is derived from an EMBL/GenBank/DDBJ whole genome shotgun (WGS) entry which is preliminary data.</text>
</comment>
<evidence type="ECO:0000313" key="2">
    <source>
        <dbReference type="Proteomes" id="UP001589607"/>
    </source>
</evidence>
<organism evidence="1 2">
    <name type="scientific">Flavobacterium jumunjinense</name>
    <dbReference type="NCBI Taxonomy" id="998845"/>
    <lineage>
        <taxon>Bacteria</taxon>
        <taxon>Pseudomonadati</taxon>
        <taxon>Bacteroidota</taxon>
        <taxon>Flavobacteriia</taxon>
        <taxon>Flavobacteriales</taxon>
        <taxon>Flavobacteriaceae</taxon>
        <taxon>Flavobacterium</taxon>
    </lineage>
</organism>
<proteinExistence type="predicted"/>
<dbReference type="Proteomes" id="UP001589607">
    <property type="component" value="Unassembled WGS sequence"/>
</dbReference>
<evidence type="ECO:0000313" key="1">
    <source>
        <dbReference type="EMBL" id="MFB9095290.1"/>
    </source>
</evidence>